<comment type="caution">
    <text evidence="1">The sequence shown here is derived from an EMBL/GenBank/DDBJ whole genome shotgun (WGS) entry which is preliminary data.</text>
</comment>
<dbReference type="Proteomes" id="UP000828941">
    <property type="component" value="Chromosome 12"/>
</dbReference>
<keyword evidence="2" id="KW-1185">Reference proteome</keyword>
<evidence type="ECO:0000313" key="1">
    <source>
        <dbReference type="EMBL" id="KAI4308495.1"/>
    </source>
</evidence>
<evidence type="ECO:0000313" key="2">
    <source>
        <dbReference type="Proteomes" id="UP000828941"/>
    </source>
</evidence>
<protein>
    <submittedName>
        <fullName evidence="1">Uncharacterized protein</fullName>
    </submittedName>
</protein>
<dbReference type="EMBL" id="CM039437">
    <property type="protein sequence ID" value="KAI4308495.1"/>
    <property type="molecule type" value="Genomic_DNA"/>
</dbReference>
<gene>
    <name evidence="1" type="ORF">L6164_031565</name>
</gene>
<organism evidence="1 2">
    <name type="scientific">Bauhinia variegata</name>
    <name type="common">Purple orchid tree</name>
    <name type="synonym">Phanera variegata</name>
    <dbReference type="NCBI Taxonomy" id="167791"/>
    <lineage>
        <taxon>Eukaryota</taxon>
        <taxon>Viridiplantae</taxon>
        <taxon>Streptophyta</taxon>
        <taxon>Embryophyta</taxon>
        <taxon>Tracheophyta</taxon>
        <taxon>Spermatophyta</taxon>
        <taxon>Magnoliopsida</taxon>
        <taxon>eudicotyledons</taxon>
        <taxon>Gunneridae</taxon>
        <taxon>Pentapetalae</taxon>
        <taxon>rosids</taxon>
        <taxon>fabids</taxon>
        <taxon>Fabales</taxon>
        <taxon>Fabaceae</taxon>
        <taxon>Cercidoideae</taxon>
        <taxon>Cercideae</taxon>
        <taxon>Bauhiniinae</taxon>
        <taxon>Bauhinia</taxon>
    </lineage>
</organism>
<name>A0ACB9LFT9_BAUVA</name>
<reference evidence="1 2" key="1">
    <citation type="journal article" date="2022" name="DNA Res.">
        <title>Chromosomal-level genome assembly of the orchid tree Bauhinia variegata (Leguminosae; Cercidoideae) supports the allotetraploid origin hypothesis of Bauhinia.</title>
        <authorList>
            <person name="Zhong Y."/>
            <person name="Chen Y."/>
            <person name="Zheng D."/>
            <person name="Pang J."/>
            <person name="Liu Y."/>
            <person name="Luo S."/>
            <person name="Meng S."/>
            <person name="Qian L."/>
            <person name="Wei D."/>
            <person name="Dai S."/>
            <person name="Zhou R."/>
        </authorList>
    </citation>
    <scope>NUCLEOTIDE SEQUENCE [LARGE SCALE GENOMIC DNA]</scope>
    <source>
        <strain evidence="1">BV-YZ2020</strain>
    </source>
</reference>
<sequence length="125" mass="13905">MGRQDNNPTVTNSSIALLQERFRQLEKVKERREGKELLKLFSETQKGSSSIHLQPSGSSLQPRLVAPHRPSNHHDYSLSLGLDLANMVTDNHNTRKTTPSASSWPDGAATSRNFDNSDVDTSLHL</sequence>
<proteinExistence type="predicted"/>
<accession>A0ACB9LFT9</accession>